<evidence type="ECO:0000256" key="10">
    <source>
        <dbReference type="ARBA" id="ARBA00023319"/>
    </source>
</evidence>
<dbReference type="SMART" id="SM00406">
    <property type="entry name" value="IGv"/>
    <property type="match status" value="1"/>
</dbReference>
<reference evidence="13" key="2">
    <citation type="submission" date="2025-09" db="UniProtKB">
        <authorList>
            <consortium name="Ensembl"/>
        </authorList>
    </citation>
    <scope>IDENTIFICATION</scope>
</reference>
<evidence type="ECO:0000256" key="9">
    <source>
        <dbReference type="ARBA" id="ARBA00023180"/>
    </source>
</evidence>
<proteinExistence type="predicted"/>
<evidence type="ECO:0000256" key="2">
    <source>
        <dbReference type="ARBA" id="ARBA00022475"/>
    </source>
</evidence>
<feature type="chain" id="PRO_5044292639" description="Ig-like domain-containing protein" evidence="11">
    <location>
        <begin position="23"/>
        <end position="159"/>
    </location>
</feature>
<dbReference type="Ensembl" id="ENSOABT00000034399.2">
    <property type="protein sequence ID" value="ENSOABP00000033465.2"/>
    <property type="gene ID" value="ENSOABG00000027322.1"/>
</dbReference>
<dbReference type="SMART" id="SM00409">
    <property type="entry name" value="IG"/>
    <property type="match status" value="1"/>
</dbReference>
<dbReference type="InterPro" id="IPR003598">
    <property type="entry name" value="Ig_sub2"/>
</dbReference>
<protein>
    <recommendedName>
        <fullName evidence="12">Ig-like domain-containing protein</fullName>
    </recommendedName>
</protein>
<dbReference type="GO" id="GO:0042102">
    <property type="term" value="P:positive regulation of T cell proliferation"/>
    <property type="evidence" value="ECO:0007669"/>
    <property type="project" value="TreeGrafter"/>
</dbReference>
<dbReference type="InterPro" id="IPR013106">
    <property type="entry name" value="Ig_V-set"/>
</dbReference>
<accession>A0A668U172</accession>
<dbReference type="SMART" id="SM00408">
    <property type="entry name" value="IGc2"/>
    <property type="match status" value="1"/>
</dbReference>
<dbReference type="GO" id="GO:0031295">
    <property type="term" value="P:T cell costimulation"/>
    <property type="evidence" value="ECO:0007669"/>
    <property type="project" value="TreeGrafter"/>
</dbReference>
<keyword evidence="10" id="KW-0393">Immunoglobulin domain</keyword>
<evidence type="ECO:0000313" key="13">
    <source>
        <dbReference type="Ensembl" id="ENSOABP00000033465.2"/>
    </source>
</evidence>
<dbReference type="GO" id="GO:0007166">
    <property type="term" value="P:cell surface receptor signaling pathway"/>
    <property type="evidence" value="ECO:0007669"/>
    <property type="project" value="TreeGrafter"/>
</dbReference>
<evidence type="ECO:0000256" key="1">
    <source>
        <dbReference type="ARBA" id="ARBA00004251"/>
    </source>
</evidence>
<dbReference type="SUPFAM" id="SSF48726">
    <property type="entry name" value="Immunoglobulin"/>
    <property type="match status" value="1"/>
</dbReference>
<gene>
    <name evidence="13" type="primary">NOA1</name>
</gene>
<dbReference type="GO" id="GO:0071222">
    <property type="term" value="P:cellular response to lipopolysaccharide"/>
    <property type="evidence" value="ECO:0007669"/>
    <property type="project" value="TreeGrafter"/>
</dbReference>
<feature type="domain" description="Ig-like" evidence="12">
    <location>
        <begin position="26"/>
        <end position="124"/>
    </location>
</feature>
<reference evidence="13" key="1">
    <citation type="submission" date="2025-08" db="UniProtKB">
        <authorList>
            <consortium name="Ensembl"/>
        </authorList>
    </citation>
    <scope>IDENTIFICATION</scope>
</reference>
<name>A0A668U172_OREAU</name>
<dbReference type="InterPro" id="IPR013783">
    <property type="entry name" value="Ig-like_fold"/>
</dbReference>
<evidence type="ECO:0000256" key="7">
    <source>
        <dbReference type="ARBA" id="ARBA00023157"/>
    </source>
</evidence>
<dbReference type="InterPro" id="IPR051713">
    <property type="entry name" value="T-cell_Activation_Regulation"/>
</dbReference>
<dbReference type="GO" id="GO:0042130">
    <property type="term" value="P:negative regulation of T cell proliferation"/>
    <property type="evidence" value="ECO:0007669"/>
    <property type="project" value="TreeGrafter"/>
</dbReference>
<evidence type="ECO:0000256" key="4">
    <source>
        <dbReference type="ARBA" id="ARBA00022729"/>
    </source>
</evidence>
<comment type="subcellular location">
    <subcellularLocation>
        <location evidence="1">Cell membrane</location>
        <topology evidence="1">Single-pass type I membrane protein</topology>
    </subcellularLocation>
</comment>
<evidence type="ECO:0000256" key="3">
    <source>
        <dbReference type="ARBA" id="ARBA00022692"/>
    </source>
</evidence>
<dbReference type="GO" id="GO:0006955">
    <property type="term" value="P:immune response"/>
    <property type="evidence" value="ECO:0007669"/>
    <property type="project" value="TreeGrafter"/>
</dbReference>
<evidence type="ECO:0000256" key="5">
    <source>
        <dbReference type="ARBA" id="ARBA00022989"/>
    </source>
</evidence>
<evidence type="ECO:0000313" key="14">
    <source>
        <dbReference type="Proteomes" id="UP000472276"/>
    </source>
</evidence>
<keyword evidence="5" id="KW-1133">Transmembrane helix</keyword>
<evidence type="ECO:0000256" key="6">
    <source>
        <dbReference type="ARBA" id="ARBA00023136"/>
    </source>
</evidence>
<evidence type="ECO:0000256" key="11">
    <source>
        <dbReference type="SAM" id="SignalP"/>
    </source>
</evidence>
<dbReference type="Proteomes" id="UP000472276">
    <property type="component" value="Unassembled WGS sequence"/>
</dbReference>
<dbReference type="InterPro" id="IPR003599">
    <property type="entry name" value="Ig_sub"/>
</dbReference>
<dbReference type="OMA" id="RERQWRI"/>
<keyword evidence="6" id="KW-0472">Membrane</keyword>
<dbReference type="AlphaFoldDB" id="A0A668U172"/>
<dbReference type="PANTHER" id="PTHR25466">
    <property type="entry name" value="T-LYMPHOCYTE ACTIVATION ANTIGEN"/>
    <property type="match status" value="1"/>
</dbReference>
<organism evidence="13 14">
    <name type="scientific">Oreochromis aureus</name>
    <name type="common">Israeli tilapia</name>
    <name type="synonym">Chromis aureus</name>
    <dbReference type="NCBI Taxonomy" id="47969"/>
    <lineage>
        <taxon>Eukaryota</taxon>
        <taxon>Metazoa</taxon>
        <taxon>Chordata</taxon>
        <taxon>Craniata</taxon>
        <taxon>Vertebrata</taxon>
        <taxon>Euteleostomi</taxon>
        <taxon>Actinopterygii</taxon>
        <taxon>Neopterygii</taxon>
        <taxon>Teleostei</taxon>
        <taxon>Neoteleostei</taxon>
        <taxon>Acanthomorphata</taxon>
        <taxon>Ovalentaria</taxon>
        <taxon>Cichlomorphae</taxon>
        <taxon>Cichliformes</taxon>
        <taxon>Cichlidae</taxon>
        <taxon>African cichlids</taxon>
        <taxon>Pseudocrenilabrinae</taxon>
        <taxon>Oreochromini</taxon>
        <taxon>Oreochromis</taxon>
    </lineage>
</organism>
<dbReference type="InterPro" id="IPR036179">
    <property type="entry name" value="Ig-like_dom_sf"/>
</dbReference>
<dbReference type="GO" id="GO:0009897">
    <property type="term" value="C:external side of plasma membrane"/>
    <property type="evidence" value="ECO:0007669"/>
    <property type="project" value="TreeGrafter"/>
</dbReference>
<evidence type="ECO:0000256" key="8">
    <source>
        <dbReference type="ARBA" id="ARBA00023170"/>
    </source>
</evidence>
<keyword evidence="3" id="KW-0812">Transmembrane</keyword>
<dbReference type="PANTHER" id="PTHR25466:SF14">
    <property type="entry name" value="BUTYROPHILIN SUBFAMILY 2 MEMBER A2-LIKE-RELATED"/>
    <property type="match status" value="1"/>
</dbReference>
<keyword evidence="4 11" id="KW-0732">Signal</keyword>
<dbReference type="Gene3D" id="2.60.40.10">
    <property type="entry name" value="Immunoglobulins"/>
    <property type="match status" value="1"/>
</dbReference>
<dbReference type="Pfam" id="PF07686">
    <property type="entry name" value="V-set"/>
    <property type="match status" value="1"/>
</dbReference>
<keyword evidence="14" id="KW-1185">Reference proteome</keyword>
<keyword evidence="2" id="KW-1003">Cell membrane</keyword>
<dbReference type="InterPro" id="IPR007110">
    <property type="entry name" value="Ig-like_dom"/>
</dbReference>
<sequence length="159" mass="17935">ARCYCTHVVFVVLSVFSQHALAVVVEVNDGERSVLLPCHFSGLPPVDPTVTWTRNDLNPNSVHVRQEETDDLRGQNQLYSRRTSMRPDALDTGDFSLTLKNLQLTDSGKYTCTLSNEINEVRVGDVQLQVKGQQYRCPDTNHSPTVHSDSCFKHWSFLS</sequence>
<keyword evidence="8" id="KW-0675">Receptor</keyword>
<dbReference type="PROSITE" id="PS50835">
    <property type="entry name" value="IG_LIKE"/>
    <property type="match status" value="1"/>
</dbReference>
<keyword evidence="7" id="KW-1015">Disulfide bond</keyword>
<keyword evidence="9" id="KW-0325">Glycoprotein</keyword>
<feature type="signal peptide" evidence="11">
    <location>
        <begin position="1"/>
        <end position="22"/>
    </location>
</feature>
<evidence type="ECO:0000259" key="12">
    <source>
        <dbReference type="PROSITE" id="PS50835"/>
    </source>
</evidence>